<organism evidence="2 3">
    <name type="scientific">Galdieria sulphuraria</name>
    <name type="common">Red alga</name>
    <dbReference type="NCBI Taxonomy" id="130081"/>
    <lineage>
        <taxon>Eukaryota</taxon>
        <taxon>Rhodophyta</taxon>
        <taxon>Bangiophyceae</taxon>
        <taxon>Galdieriales</taxon>
        <taxon>Galdieriaceae</taxon>
        <taxon>Galdieria</taxon>
    </lineage>
</organism>
<reference evidence="3" key="1">
    <citation type="journal article" date="2013" name="Science">
        <title>Gene transfer from bacteria and archaea facilitated evolution of an extremophilic eukaryote.</title>
        <authorList>
            <person name="Schonknecht G."/>
            <person name="Chen W.H."/>
            <person name="Ternes C.M."/>
            <person name="Barbier G.G."/>
            <person name="Shrestha R.P."/>
            <person name="Stanke M."/>
            <person name="Brautigam A."/>
            <person name="Baker B.J."/>
            <person name="Banfield J.F."/>
            <person name="Garavito R.M."/>
            <person name="Carr K."/>
            <person name="Wilkerson C."/>
            <person name="Rensing S.A."/>
            <person name="Gagneul D."/>
            <person name="Dickenson N.E."/>
            <person name="Oesterhelt C."/>
            <person name="Lercher M.J."/>
            <person name="Weber A.P."/>
        </authorList>
    </citation>
    <scope>NUCLEOTIDE SEQUENCE [LARGE SCALE GENOMIC DNA]</scope>
    <source>
        <strain evidence="3">074W</strain>
    </source>
</reference>
<keyword evidence="2" id="KW-0378">Hydrolase</keyword>
<dbReference type="Gene3D" id="3.40.50.1820">
    <property type="entry name" value="alpha/beta hydrolase"/>
    <property type="match status" value="1"/>
</dbReference>
<dbReference type="EMBL" id="KB454548">
    <property type="protein sequence ID" value="EME26464.1"/>
    <property type="molecule type" value="Genomic_DNA"/>
</dbReference>
<dbReference type="Gramene" id="EME26464">
    <property type="protein sequence ID" value="EME26464"/>
    <property type="gene ID" value="Gasu_58700"/>
</dbReference>
<dbReference type="AlphaFoldDB" id="M2XSS3"/>
<dbReference type="RefSeq" id="XP_005702984.1">
    <property type="nucleotide sequence ID" value="XM_005702927.1"/>
</dbReference>
<dbReference type="Proteomes" id="UP000030680">
    <property type="component" value="Unassembled WGS sequence"/>
</dbReference>
<name>M2XSS3_GALSU</name>
<protein>
    <submittedName>
        <fullName evidence="2">Hydrolase, alpha/beta fold family protein</fullName>
    </submittedName>
</protein>
<feature type="domain" description="AB hydrolase-1" evidence="1">
    <location>
        <begin position="32"/>
        <end position="138"/>
    </location>
</feature>
<dbReference type="PANTHER" id="PTHR43433">
    <property type="entry name" value="HYDROLASE, ALPHA/BETA FOLD FAMILY PROTEIN"/>
    <property type="match status" value="1"/>
</dbReference>
<proteinExistence type="predicted"/>
<dbReference type="PANTHER" id="PTHR43433:SF5">
    <property type="entry name" value="AB HYDROLASE-1 DOMAIN-CONTAINING PROTEIN"/>
    <property type="match status" value="1"/>
</dbReference>
<dbReference type="OMA" id="ASIRISC"/>
<dbReference type="GeneID" id="17085475"/>
<gene>
    <name evidence="2" type="ORF">Gasu_58700</name>
</gene>
<dbReference type="Pfam" id="PF00561">
    <property type="entry name" value="Abhydrolase_1"/>
    <property type="match status" value="1"/>
</dbReference>
<evidence type="ECO:0000313" key="3">
    <source>
        <dbReference type="Proteomes" id="UP000030680"/>
    </source>
</evidence>
<evidence type="ECO:0000313" key="2">
    <source>
        <dbReference type="EMBL" id="EME26464.1"/>
    </source>
</evidence>
<dbReference type="InterPro" id="IPR050471">
    <property type="entry name" value="AB_hydrolase"/>
</dbReference>
<dbReference type="STRING" id="130081.M2XSS3"/>
<dbReference type="eggNOG" id="KOG4178">
    <property type="taxonomic scope" value="Eukaryota"/>
</dbReference>
<dbReference type="KEGG" id="gsl:Gasu_58700"/>
<keyword evidence="3" id="KW-1185">Reference proteome</keyword>
<dbReference type="OrthoDB" id="19657at2759"/>
<sequence length="328" mass="38190">MQLSRVQYESGSYLQSDGTETEYRRYGKGGELVVLVPGFSCGMDMWNCLIQNIANSEMFSFLCLENRGFGSGRCSSYRLWSNQGGYSTDTMANDVWHIVNNFSRGQVHLIGFSLGGMIVSKAASVYPERVLSLTLLSTPKCGIHILLPGWRTLKVVMRVISHYVFLRVCPLCRHRSCNERNNHVRIFFEIYFKYSEYYLLELTKDNSALIPRWRFIKQQQEREKYSLPRYMSIWGQLHAILFHRLCREEMTKIRRASFPILCISGKYDQLVSVNGCRNFARELNGNYIMLSGAHFITEECMEQVHQLIRLFLKKQLDCFNDISPLWVV</sequence>
<evidence type="ECO:0000259" key="1">
    <source>
        <dbReference type="Pfam" id="PF00561"/>
    </source>
</evidence>
<accession>M2XSS3</accession>
<dbReference type="InterPro" id="IPR029058">
    <property type="entry name" value="AB_hydrolase_fold"/>
</dbReference>
<dbReference type="GO" id="GO:0016787">
    <property type="term" value="F:hydrolase activity"/>
    <property type="evidence" value="ECO:0007669"/>
    <property type="project" value="UniProtKB-KW"/>
</dbReference>
<dbReference type="SUPFAM" id="SSF53474">
    <property type="entry name" value="alpha/beta-Hydrolases"/>
    <property type="match status" value="1"/>
</dbReference>
<dbReference type="InterPro" id="IPR000073">
    <property type="entry name" value="AB_hydrolase_1"/>
</dbReference>